<evidence type="ECO:0000313" key="5">
    <source>
        <dbReference type="Proteomes" id="UP000005947"/>
    </source>
</evidence>
<dbReference type="OrthoDB" id="7279140at2"/>
<dbReference type="InterPro" id="IPR028348">
    <property type="entry name" value="FAD-binding_protein"/>
</dbReference>
<evidence type="ECO:0000259" key="2">
    <source>
        <dbReference type="Pfam" id="PF07992"/>
    </source>
</evidence>
<dbReference type="Pfam" id="PF07992">
    <property type="entry name" value="Pyr_redox_2"/>
    <property type="match status" value="1"/>
</dbReference>
<dbReference type="EMBL" id="ACGK02000001">
    <property type="protein sequence ID" value="EGF23838.1"/>
    <property type="molecule type" value="Genomic_DNA"/>
</dbReference>
<dbReference type="Pfam" id="PF21688">
    <property type="entry name" value="FAD-depend_C"/>
    <property type="match status" value="1"/>
</dbReference>
<name>F1T5A7_9ACTN</name>
<feature type="compositionally biased region" description="Polar residues" evidence="1">
    <location>
        <begin position="86"/>
        <end position="96"/>
    </location>
</feature>
<dbReference type="PANTHER" id="PTHR42842">
    <property type="entry name" value="FAD/NAD(P)-BINDING OXIDOREDUCTASE"/>
    <property type="match status" value="1"/>
</dbReference>
<dbReference type="SUPFAM" id="SSF51905">
    <property type="entry name" value="FAD/NAD(P)-binding domain"/>
    <property type="match status" value="1"/>
</dbReference>
<accession>F1T5A7</accession>
<evidence type="ECO:0000256" key="1">
    <source>
        <dbReference type="SAM" id="MobiDB-lite"/>
    </source>
</evidence>
<dbReference type="eggNOG" id="COG2509">
    <property type="taxonomic scope" value="Bacteria"/>
</dbReference>
<reference evidence="4 5" key="1">
    <citation type="submission" date="2011-02" db="EMBL/GenBank/DDBJ databases">
        <authorList>
            <person name="Muzny D."/>
            <person name="Qin X."/>
            <person name="Buhay C."/>
            <person name="Dugan-Rocha S."/>
            <person name="Ding Y."/>
            <person name="Chen G."/>
            <person name="Hawes A."/>
            <person name="Holder M."/>
            <person name="Jhangiani S."/>
            <person name="Johnson A."/>
            <person name="Khan Z."/>
            <person name="Li Z."/>
            <person name="Liu W."/>
            <person name="Liu X."/>
            <person name="Perez L."/>
            <person name="Shen H."/>
            <person name="Wang Q."/>
            <person name="Watt J."/>
            <person name="Xi L."/>
            <person name="Xin Y."/>
            <person name="Zhou J."/>
            <person name="Deng J."/>
            <person name="Jiang H."/>
            <person name="Liu Y."/>
            <person name="Qu J."/>
            <person name="Song X.-Z."/>
            <person name="Zhang L."/>
            <person name="Villasana D."/>
            <person name="Johnson A."/>
            <person name="Liu J."/>
            <person name="Liyanage D."/>
            <person name="Lorensuhewa L."/>
            <person name="Robinson T."/>
            <person name="Song A."/>
            <person name="Song B.-B."/>
            <person name="Dinh H."/>
            <person name="Thornton R."/>
            <person name="Coyle M."/>
            <person name="Francisco L."/>
            <person name="Jackson L."/>
            <person name="Javaid M."/>
            <person name="Korchina V."/>
            <person name="Kovar C."/>
            <person name="Mata R."/>
            <person name="Mathew T."/>
            <person name="Ngo R."/>
            <person name="Nguyen L."/>
            <person name="Nguyen N."/>
            <person name="Okwuonu G."/>
            <person name="Ongeri F."/>
            <person name="Pham C."/>
            <person name="Simmons D."/>
            <person name="Wilczek-Boney K."/>
            <person name="Hale W."/>
            <person name="Jakkamsetti A."/>
            <person name="Pham P."/>
            <person name="Ruth R."/>
            <person name="San Lucas F."/>
            <person name="Warren J."/>
            <person name="Zhang J."/>
            <person name="Zhao Z."/>
            <person name="Zhou C."/>
            <person name="Zhu D."/>
            <person name="Lee S."/>
            <person name="Bess C."/>
            <person name="Blankenburg K."/>
            <person name="Forbes L."/>
            <person name="Fu Q."/>
            <person name="Gubbala S."/>
            <person name="Hirani K."/>
            <person name="Jayaseelan J.C."/>
            <person name="Lara F."/>
            <person name="Munidasa M."/>
            <person name="Palculict T."/>
            <person name="Patil S."/>
            <person name="Pu L.-L."/>
            <person name="Saada N."/>
            <person name="Tang L."/>
            <person name="Weissenberger G."/>
            <person name="Zhu Y."/>
            <person name="Hemphill L."/>
            <person name="Shang Y."/>
            <person name="Youmans B."/>
            <person name="Ayvaz T."/>
            <person name="Ross M."/>
            <person name="Santibanez J."/>
            <person name="Aqrawi P."/>
            <person name="Gross S."/>
            <person name="Joshi V."/>
            <person name="Fowler G."/>
            <person name="Nazareth L."/>
            <person name="Reid J."/>
            <person name="Worley K."/>
            <person name="Petrosino J."/>
            <person name="Highlander S."/>
            <person name="Gibbs R."/>
        </authorList>
    </citation>
    <scope>NUCLEOTIDE SEQUENCE [LARGE SCALE GENOMIC DNA]</scope>
    <source>
        <strain evidence="4 5">DSM 15829</strain>
    </source>
</reference>
<dbReference type="PANTHER" id="PTHR42842:SF3">
    <property type="entry name" value="FAD_NAD(P)-BINDING OXIDOREDUCTASE FAMILY PROTEIN"/>
    <property type="match status" value="1"/>
</dbReference>
<evidence type="ECO:0000259" key="3">
    <source>
        <dbReference type="Pfam" id="PF21688"/>
    </source>
</evidence>
<dbReference type="InterPro" id="IPR023753">
    <property type="entry name" value="FAD/NAD-binding_dom"/>
</dbReference>
<feature type="domain" description="FAD-dependent protein C-terminal" evidence="3">
    <location>
        <begin position="332"/>
        <end position="527"/>
    </location>
</feature>
<dbReference type="PIRSF" id="PIRSF038984">
    <property type="entry name" value="FAD_binding_protein"/>
    <property type="match status" value="1"/>
</dbReference>
<proteinExistence type="predicted"/>
<keyword evidence="5" id="KW-1185">Reference proteome</keyword>
<evidence type="ECO:0000313" key="4">
    <source>
        <dbReference type="EMBL" id="EGF23838.1"/>
    </source>
</evidence>
<comment type="caution">
    <text evidence="4">The sequence shown here is derived from an EMBL/GenBank/DDBJ whole genome shotgun (WGS) entry which is preliminary data.</text>
</comment>
<dbReference type="Proteomes" id="UP000005947">
    <property type="component" value="Unassembled WGS sequence"/>
</dbReference>
<sequence>MIDVSSLTCSLQTYKRWHADEKRWVIQQLCAMFGISDHEIDNCLIIRKSLDARHKGALTMLYHVRIALKQGAAYEQQLIDTYNKNQTDAKGTAHSTRGNKKGARKGLHHEKVSYARVTYCEAKPAPQFPASCNLSLTSPIVVVGAGCAGLFAALYLAHAGLKPLLIERGESASARMHSIQDFIAHKKLNANSNIQFGIGGAGTFSDGKLGTGTKSPLHKLILETFVRMGAPEHILWDAKPHIGSDILPRIVTNMVKEIEEFGGEVRFSTLMTRLELKNKQVTGIWLSSTANDTLHSEEHIATNHVILATGHSARDTYIMLQRAGIYMEKKTFAMGVRIEHLQTAINAAQYGSNPATKILGAADYKIACHLGSRRSAFSFCMCPGGYVVAATSEKHAVVTNGMSLSTREGANANAGFLANVFPEDLDSADVLAGLKLQEECEQKAYTIAGETYQAPAQLVGDFLQHRASTGARSVTPTYPLGVTWTDITLCLPNYITQTLREALPELDKKLHGFNCEDAVLTGVETRSSSPLRLTRSETLESLSTKGLMPCGEGAGYAGGIMSAATDGLRAAQALIQLLTSSTLSD</sequence>
<protein>
    <submittedName>
        <fullName evidence="4">FAD dependent oxidoreductase</fullName>
    </submittedName>
</protein>
<feature type="domain" description="FAD/NAD(P)-binding" evidence="2">
    <location>
        <begin position="140"/>
        <end position="316"/>
    </location>
</feature>
<dbReference type="InterPro" id="IPR049516">
    <property type="entry name" value="FAD-depend_C"/>
</dbReference>
<dbReference type="Gene3D" id="3.50.50.60">
    <property type="entry name" value="FAD/NAD(P)-binding domain"/>
    <property type="match status" value="2"/>
</dbReference>
<organism evidence="4 5">
    <name type="scientific">Fannyhessea vaginae DSM 15829</name>
    <dbReference type="NCBI Taxonomy" id="525256"/>
    <lineage>
        <taxon>Bacteria</taxon>
        <taxon>Bacillati</taxon>
        <taxon>Actinomycetota</taxon>
        <taxon>Coriobacteriia</taxon>
        <taxon>Coriobacteriales</taxon>
        <taxon>Atopobiaceae</taxon>
        <taxon>Fannyhessea</taxon>
    </lineage>
</organism>
<dbReference type="GO" id="GO:0016491">
    <property type="term" value="F:oxidoreductase activity"/>
    <property type="evidence" value="ECO:0007669"/>
    <property type="project" value="InterPro"/>
</dbReference>
<gene>
    <name evidence="4" type="ORF">HMPREF0091_10785</name>
</gene>
<dbReference type="InterPro" id="IPR036188">
    <property type="entry name" value="FAD/NAD-bd_sf"/>
</dbReference>
<dbReference type="GeneID" id="93210389"/>
<dbReference type="Gene3D" id="3.30.70.2700">
    <property type="match status" value="1"/>
</dbReference>
<feature type="region of interest" description="Disordered" evidence="1">
    <location>
        <begin position="86"/>
        <end position="105"/>
    </location>
</feature>
<dbReference type="RefSeq" id="WP_006302967.1">
    <property type="nucleotide sequence ID" value="NZ_ACGK02000001.1"/>
</dbReference>
<dbReference type="AlphaFoldDB" id="F1T5A7"/>